<name>A0A1H2ZX36_9RHOB</name>
<gene>
    <name evidence="1" type="ORF">SAMN04488238_10684</name>
</gene>
<dbReference type="Proteomes" id="UP000198539">
    <property type="component" value="Unassembled WGS sequence"/>
</dbReference>
<dbReference type="AlphaFoldDB" id="A0A1H2ZX36"/>
<dbReference type="EMBL" id="FNOM01000006">
    <property type="protein sequence ID" value="SDX21219.1"/>
    <property type="molecule type" value="Genomic_DNA"/>
</dbReference>
<proteinExistence type="predicted"/>
<reference evidence="1 2" key="1">
    <citation type="submission" date="2016-10" db="EMBL/GenBank/DDBJ databases">
        <authorList>
            <person name="de Groot N.N."/>
        </authorList>
    </citation>
    <scope>NUCLEOTIDE SEQUENCE [LARGE SCALE GENOMIC DNA]</scope>
    <source>
        <strain evidence="1 2">CGMCC 1.8894</strain>
    </source>
</reference>
<evidence type="ECO:0000313" key="1">
    <source>
        <dbReference type="EMBL" id="SDX21219.1"/>
    </source>
</evidence>
<protein>
    <submittedName>
        <fullName evidence="1">Uncharacterized protein</fullName>
    </submittedName>
</protein>
<organism evidence="1 2">
    <name type="scientific">Roseicitreum antarcticum</name>
    <dbReference type="NCBI Taxonomy" id="564137"/>
    <lineage>
        <taxon>Bacteria</taxon>
        <taxon>Pseudomonadati</taxon>
        <taxon>Pseudomonadota</taxon>
        <taxon>Alphaproteobacteria</taxon>
        <taxon>Rhodobacterales</taxon>
        <taxon>Paracoccaceae</taxon>
        <taxon>Roseicitreum</taxon>
    </lineage>
</organism>
<evidence type="ECO:0000313" key="2">
    <source>
        <dbReference type="Proteomes" id="UP000198539"/>
    </source>
</evidence>
<accession>A0A1H2ZX36</accession>
<sequence>MGVDAASGPEIEVTGRVQCLDSMPGGSWVSGGKSTGAMMWPSISTPMRGKFVLACLFDVGEFRVYMSGSLSGATNDSK</sequence>
<keyword evidence="2" id="KW-1185">Reference proteome</keyword>